<dbReference type="EMBL" id="MUIO01000021">
    <property type="protein sequence ID" value="ORC60278.1"/>
    <property type="molecule type" value="Genomic_DNA"/>
</dbReference>
<keyword evidence="3" id="KW-1185">Reference proteome</keyword>
<dbReference type="Proteomes" id="UP000192815">
    <property type="component" value="Unassembled WGS sequence"/>
</dbReference>
<proteinExistence type="predicted"/>
<organism evidence="2 3">
    <name type="scientific">Pseudomonas floridensis</name>
    <dbReference type="NCBI Taxonomy" id="1958950"/>
    <lineage>
        <taxon>Bacteria</taxon>
        <taxon>Pseudomonadati</taxon>
        <taxon>Pseudomonadota</taxon>
        <taxon>Gammaproteobacteria</taxon>
        <taxon>Pseudomonadales</taxon>
        <taxon>Pseudomonadaceae</taxon>
        <taxon>Pseudomonas</taxon>
    </lineage>
</organism>
<comment type="caution">
    <text evidence="2">The sequence shown here is derived from an EMBL/GenBank/DDBJ whole genome shotgun (WGS) entry which is preliminary data.</text>
</comment>
<feature type="region of interest" description="Disordered" evidence="1">
    <location>
        <begin position="100"/>
        <end position="122"/>
    </location>
</feature>
<dbReference type="STRING" id="1958950.BZK31_08190"/>
<evidence type="ECO:0000313" key="2">
    <source>
        <dbReference type="EMBL" id="ORC60278.1"/>
    </source>
</evidence>
<reference evidence="3" key="1">
    <citation type="submission" date="2017-02" db="EMBL/GenBank/DDBJ databases">
        <title>Pseudomonas floridae sp. nov., a novel pathogenic bacterial species isolated from tomato.</title>
        <authorList>
            <person name="Timilsina S."/>
            <person name="Vallad G.E."/>
            <person name="Jones J.B."/>
        </authorList>
    </citation>
    <scope>NUCLEOTIDE SEQUENCE [LARGE SCALE GENOMIC DNA]</scope>
    <source>
        <strain evidence="3">GEV388</strain>
    </source>
</reference>
<name>A0A1X0NAF4_9PSED</name>
<gene>
    <name evidence="2" type="ORF">BZK31_08190</name>
</gene>
<evidence type="ECO:0000256" key="1">
    <source>
        <dbReference type="SAM" id="MobiDB-lite"/>
    </source>
</evidence>
<accession>A0A1X0NAF4</accession>
<dbReference type="AlphaFoldDB" id="A0A1X0NAF4"/>
<protein>
    <submittedName>
        <fullName evidence="2">Uncharacterized protein</fullName>
    </submittedName>
</protein>
<evidence type="ECO:0000313" key="3">
    <source>
        <dbReference type="Proteomes" id="UP000192815"/>
    </source>
</evidence>
<sequence>MIDAIARRLGFIRVAVMRDQLQFARNISKRLDEHREVVEQIQTQTNLFTQCPWHISHMATQDDYLMRIYRMVHGAWPCHPDEVHRQRLYGESIRQRPRLLGDCGLPEYRPHDRGSNSDALRS</sequence>
<feature type="compositionally biased region" description="Basic and acidic residues" evidence="1">
    <location>
        <begin position="108"/>
        <end position="122"/>
    </location>
</feature>